<dbReference type="OrthoDB" id="2013972at2759"/>
<dbReference type="GO" id="GO:0008168">
    <property type="term" value="F:methyltransferase activity"/>
    <property type="evidence" value="ECO:0007669"/>
    <property type="project" value="UniProtKB-KW"/>
</dbReference>
<dbReference type="GO" id="GO:0032259">
    <property type="term" value="P:methylation"/>
    <property type="evidence" value="ECO:0007669"/>
    <property type="project" value="UniProtKB-KW"/>
</dbReference>
<sequence>MYQRYFRLDLQHYAVQQVTQKRYHAPLSNPRRVLDIGTGSGVWMLEMAAEFPSCEFTGIDIAPLQPATVLPQNCKFEIANVLEGLSYADGYFDCVRHSLLVAAIPKEKWLPYVKECARVCASGGWVEMIEADCRGQGGGPVSEKLADMIVRALQTRGLSPDTGSKVDRLMCEAGLVDVKATHVKIPVGSWGGTAGELFAKNARMANAILIPLLANTLGISREEMEQLAQQGEEEIERYHMSMNLYVYVGRKP</sequence>
<dbReference type="PANTHER" id="PTHR43591">
    <property type="entry name" value="METHYLTRANSFERASE"/>
    <property type="match status" value="1"/>
</dbReference>
<evidence type="ECO:0000313" key="3">
    <source>
        <dbReference type="Proteomes" id="UP000271241"/>
    </source>
</evidence>
<dbReference type="EMBL" id="KZ993172">
    <property type="protein sequence ID" value="RKP05322.1"/>
    <property type="molecule type" value="Genomic_DNA"/>
</dbReference>
<dbReference type="CDD" id="cd02440">
    <property type="entry name" value="AdoMet_MTases"/>
    <property type="match status" value="1"/>
</dbReference>
<dbReference type="AlphaFoldDB" id="A0A4P9XHZ8"/>
<gene>
    <name evidence="2" type="ORF">THASP1DRAFT_19947</name>
</gene>
<dbReference type="STRING" id="78915.A0A4P9XHZ8"/>
<name>A0A4P9XHZ8_9FUNG</name>
<dbReference type="Gene3D" id="3.40.50.150">
    <property type="entry name" value="Vaccinia Virus protein VP39"/>
    <property type="match status" value="1"/>
</dbReference>
<dbReference type="Proteomes" id="UP000271241">
    <property type="component" value="Unassembled WGS sequence"/>
</dbReference>
<dbReference type="Pfam" id="PF13649">
    <property type="entry name" value="Methyltransf_25"/>
    <property type="match status" value="1"/>
</dbReference>
<evidence type="ECO:0000313" key="2">
    <source>
        <dbReference type="EMBL" id="RKP05322.1"/>
    </source>
</evidence>
<organism evidence="2 3">
    <name type="scientific">Thamnocephalis sphaerospora</name>
    <dbReference type="NCBI Taxonomy" id="78915"/>
    <lineage>
        <taxon>Eukaryota</taxon>
        <taxon>Fungi</taxon>
        <taxon>Fungi incertae sedis</taxon>
        <taxon>Zoopagomycota</taxon>
        <taxon>Zoopagomycotina</taxon>
        <taxon>Zoopagomycetes</taxon>
        <taxon>Zoopagales</taxon>
        <taxon>Sigmoideomycetaceae</taxon>
        <taxon>Thamnocephalis</taxon>
    </lineage>
</organism>
<dbReference type="SUPFAM" id="SSF53335">
    <property type="entry name" value="S-adenosyl-L-methionine-dependent methyltransferases"/>
    <property type="match status" value="1"/>
</dbReference>
<keyword evidence="2" id="KW-0808">Transferase</keyword>
<keyword evidence="3" id="KW-1185">Reference proteome</keyword>
<accession>A0A4P9XHZ8</accession>
<dbReference type="InterPro" id="IPR029063">
    <property type="entry name" value="SAM-dependent_MTases_sf"/>
</dbReference>
<protein>
    <submittedName>
        <fullName evidence="2">S-adenosyl-L-methionine-dependent methyltransferase</fullName>
    </submittedName>
</protein>
<reference evidence="3" key="1">
    <citation type="journal article" date="2018" name="Nat. Microbiol.">
        <title>Leveraging single-cell genomics to expand the fungal tree of life.</title>
        <authorList>
            <person name="Ahrendt S.R."/>
            <person name="Quandt C.A."/>
            <person name="Ciobanu D."/>
            <person name="Clum A."/>
            <person name="Salamov A."/>
            <person name="Andreopoulos B."/>
            <person name="Cheng J.F."/>
            <person name="Woyke T."/>
            <person name="Pelin A."/>
            <person name="Henrissat B."/>
            <person name="Reynolds N.K."/>
            <person name="Benny G.L."/>
            <person name="Smith M.E."/>
            <person name="James T.Y."/>
            <person name="Grigoriev I.V."/>
        </authorList>
    </citation>
    <scope>NUCLEOTIDE SEQUENCE [LARGE SCALE GENOMIC DNA]</scope>
    <source>
        <strain evidence="3">RSA 1356</strain>
    </source>
</reference>
<evidence type="ECO:0000259" key="1">
    <source>
        <dbReference type="Pfam" id="PF13649"/>
    </source>
</evidence>
<proteinExistence type="predicted"/>
<feature type="domain" description="Methyltransferase" evidence="1">
    <location>
        <begin position="33"/>
        <end position="124"/>
    </location>
</feature>
<dbReference type="PANTHER" id="PTHR43591:SF24">
    <property type="entry name" value="2-METHOXY-6-POLYPRENYL-1,4-BENZOQUINOL METHYLASE, MITOCHONDRIAL"/>
    <property type="match status" value="1"/>
</dbReference>
<dbReference type="InterPro" id="IPR041698">
    <property type="entry name" value="Methyltransf_25"/>
</dbReference>
<keyword evidence="2" id="KW-0489">Methyltransferase</keyword>